<evidence type="ECO:0000256" key="6">
    <source>
        <dbReference type="RuleBase" id="RU000481"/>
    </source>
</evidence>
<comment type="caution">
    <text evidence="8">The sequence shown here is derived from an EMBL/GenBank/DDBJ whole genome shotgun (WGS) entry which is preliminary data.</text>
</comment>
<dbReference type="Gene3D" id="3.90.1150.10">
    <property type="entry name" value="Aspartate Aminotransferase, domain 1"/>
    <property type="match status" value="1"/>
</dbReference>
<dbReference type="InterPro" id="IPR015421">
    <property type="entry name" value="PyrdxlP-dep_Trfase_major"/>
</dbReference>
<dbReference type="PROSITE" id="PS00105">
    <property type="entry name" value="AA_TRANSFER_CLASS_1"/>
    <property type="match status" value="1"/>
</dbReference>
<dbReference type="Pfam" id="PF00155">
    <property type="entry name" value="Aminotran_1_2"/>
    <property type="match status" value="1"/>
</dbReference>
<gene>
    <name evidence="8" type="ORF">D7V21_04905</name>
</gene>
<dbReference type="GO" id="GO:0006520">
    <property type="term" value="P:amino acid metabolic process"/>
    <property type="evidence" value="ECO:0007669"/>
    <property type="project" value="InterPro"/>
</dbReference>
<comment type="similarity">
    <text evidence="2 6">Belongs to the class-I pyridoxal-phosphate-dependent aminotransferase family.</text>
</comment>
<evidence type="ECO:0000313" key="8">
    <source>
        <dbReference type="EMBL" id="RKG35125.1"/>
    </source>
</evidence>
<dbReference type="InterPro" id="IPR015424">
    <property type="entry name" value="PyrdxlP-dep_Trfase"/>
</dbReference>
<dbReference type="GO" id="GO:0030170">
    <property type="term" value="F:pyridoxal phosphate binding"/>
    <property type="evidence" value="ECO:0007669"/>
    <property type="project" value="InterPro"/>
</dbReference>
<evidence type="ECO:0000256" key="3">
    <source>
        <dbReference type="ARBA" id="ARBA00022576"/>
    </source>
</evidence>
<dbReference type="AlphaFoldDB" id="A0A3A8EKJ2"/>
<keyword evidence="5" id="KW-0663">Pyridoxal phosphate</keyword>
<dbReference type="Gene3D" id="3.40.640.10">
    <property type="entry name" value="Type I PLP-dependent aspartate aminotransferase-like (Major domain)"/>
    <property type="match status" value="1"/>
</dbReference>
<name>A0A3A8EKJ2_9GAMM</name>
<keyword evidence="4 6" id="KW-0808">Transferase</keyword>
<dbReference type="EC" id="2.6.1.-" evidence="6"/>
<keyword evidence="3 6" id="KW-0032">Aminotransferase</keyword>
<dbReference type="CDD" id="cd00609">
    <property type="entry name" value="AAT_like"/>
    <property type="match status" value="1"/>
</dbReference>
<feature type="domain" description="Aminotransferase class I/classII large" evidence="7">
    <location>
        <begin position="34"/>
        <end position="395"/>
    </location>
</feature>
<sequence>MNAMNFISQRLKMIKPSPSIAANDLVNKLRAEGKDIVNFTIGEPDFDTPEHIMQAAIEAMRKGETHYTNAAGTVAVRQAISQKLKRDNQLDYGINEIVCGSGGKPLIFHAFAATLDVQDEVVIHAPYWVSYPDLATLNDATPVVIQGRQDNGFKLTAEDLAPAITEKTRWVVLNYPNNPTGAVYSKQELEALAELLRKHPHVLIMLDEIYEFFVYDDHQHISLAQIAPDLKDRILIINGASKGYAMTGWRIGYAAGPEWLIKAMTKLISQTTTCPSSVSQAAAVAAFVGDQQPIYDMLEIYKTRRQRVVERLQQVSGFDFEPPQGAFYVFANVAGLIGKTTPQGQVIQSDADVVEYLLREGGVATVSGQAYGMSPFIRLSFASSIEVIEEGCQRIKNAVEKLA</sequence>
<organism evidence="8 9">
    <name type="scientific">Acinetobacter guerrae</name>
    <dbReference type="NCBI Taxonomy" id="1843371"/>
    <lineage>
        <taxon>Bacteria</taxon>
        <taxon>Pseudomonadati</taxon>
        <taxon>Pseudomonadota</taxon>
        <taxon>Gammaproteobacteria</taxon>
        <taxon>Moraxellales</taxon>
        <taxon>Moraxellaceae</taxon>
        <taxon>Acinetobacter</taxon>
    </lineage>
</organism>
<evidence type="ECO:0000259" key="7">
    <source>
        <dbReference type="Pfam" id="PF00155"/>
    </source>
</evidence>
<evidence type="ECO:0000256" key="2">
    <source>
        <dbReference type="ARBA" id="ARBA00007441"/>
    </source>
</evidence>
<comment type="cofactor">
    <cofactor evidence="1 6">
        <name>pyridoxal 5'-phosphate</name>
        <dbReference type="ChEBI" id="CHEBI:597326"/>
    </cofactor>
</comment>
<dbReference type="InterPro" id="IPR015422">
    <property type="entry name" value="PyrdxlP-dep_Trfase_small"/>
</dbReference>
<protein>
    <recommendedName>
        <fullName evidence="6">Aminotransferase</fullName>
        <ecNumber evidence="6">2.6.1.-</ecNumber>
    </recommendedName>
</protein>
<dbReference type="GO" id="GO:0008483">
    <property type="term" value="F:transaminase activity"/>
    <property type="evidence" value="ECO:0007669"/>
    <property type="project" value="UniProtKB-KW"/>
</dbReference>
<evidence type="ECO:0000313" key="9">
    <source>
        <dbReference type="Proteomes" id="UP000269001"/>
    </source>
</evidence>
<dbReference type="InterPro" id="IPR004838">
    <property type="entry name" value="NHTrfase_class1_PyrdxlP-BS"/>
</dbReference>
<dbReference type="InterPro" id="IPR050596">
    <property type="entry name" value="AspAT/PAT-like"/>
</dbReference>
<dbReference type="EMBL" id="RAXU01000004">
    <property type="protein sequence ID" value="RKG35125.1"/>
    <property type="molecule type" value="Genomic_DNA"/>
</dbReference>
<proteinExistence type="inferred from homology"/>
<dbReference type="FunFam" id="3.40.640.10:FF:000033">
    <property type="entry name" value="Aspartate aminotransferase"/>
    <property type="match status" value="1"/>
</dbReference>
<dbReference type="SUPFAM" id="SSF53383">
    <property type="entry name" value="PLP-dependent transferases"/>
    <property type="match status" value="1"/>
</dbReference>
<evidence type="ECO:0000256" key="5">
    <source>
        <dbReference type="ARBA" id="ARBA00022898"/>
    </source>
</evidence>
<dbReference type="InterPro" id="IPR004839">
    <property type="entry name" value="Aminotransferase_I/II_large"/>
</dbReference>
<dbReference type="Proteomes" id="UP000269001">
    <property type="component" value="Unassembled WGS sequence"/>
</dbReference>
<reference evidence="8 9" key="1">
    <citation type="submission" date="2018-09" db="EMBL/GenBank/DDBJ databases">
        <title>The draft genome of Acinetobacter spp. strains.</title>
        <authorList>
            <person name="Qin J."/>
            <person name="Feng Y."/>
            <person name="Zong Z."/>
        </authorList>
    </citation>
    <scope>NUCLEOTIDE SEQUENCE [LARGE SCALE GENOMIC DNA]</scope>
    <source>
        <strain evidence="8 9">WCHAc060096</strain>
    </source>
</reference>
<evidence type="ECO:0000256" key="4">
    <source>
        <dbReference type="ARBA" id="ARBA00022679"/>
    </source>
</evidence>
<dbReference type="PANTHER" id="PTHR46383">
    <property type="entry name" value="ASPARTATE AMINOTRANSFERASE"/>
    <property type="match status" value="1"/>
</dbReference>
<dbReference type="PANTHER" id="PTHR46383:SF1">
    <property type="entry name" value="ASPARTATE AMINOTRANSFERASE"/>
    <property type="match status" value="1"/>
</dbReference>
<dbReference type="RefSeq" id="WP_120369413.1">
    <property type="nucleotide sequence ID" value="NZ_RAXU01000004.1"/>
</dbReference>
<keyword evidence="9" id="KW-1185">Reference proteome</keyword>
<accession>A0A3A8EKJ2</accession>
<evidence type="ECO:0000256" key="1">
    <source>
        <dbReference type="ARBA" id="ARBA00001933"/>
    </source>
</evidence>